<dbReference type="InterPro" id="IPR016181">
    <property type="entry name" value="Acyl_CoA_acyltransferase"/>
</dbReference>
<dbReference type="InterPro" id="IPR000182">
    <property type="entry name" value="GNAT_dom"/>
</dbReference>
<dbReference type="SUPFAM" id="SSF55729">
    <property type="entry name" value="Acyl-CoA N-acyltransferases (Nat)"/>
    <property type="match status" value="1"/>
</dbReference>
<dbReference type="AlphaFoldDB" id="A0A975LAJ0"/>
<name>A0A975LAJ0_9ACTN</name>
<dbReference type="GO" id="GO:0016747">
    <property type="term" value="F:acyltransferase activity, transferring groups other than amino-acyl groups"/>
    <property type="evidence" value="ECO:0007669"/>
    <property type="project" value="InterPro"/>
</dbReference>
<evidence type="ECO:0000313" key="3">
    <source>
        <dbReference type="EMBL" id="QVJ02499.1"/>
    </source>
</evidence>
<dbReference type="Pfam" id="PF00583">
    <property type="entry name" value="Acetyltransf_1"/>
    <property type="match status" value="1"/>
</dbReference>
<feature type="region of interest" description="Disordered" evidence="1">
    <location>
        <begin position="1"/>
        <end position="24"/>
    </location>
</feature>
<protein>
    <submittedName>
        <fullName evidence="3">GNAT family N-acetyltransferase</fullName>
    </submittedName>
</protein>
<dbReference type="RefSeq" id="WP_378742744.1">
    <property type="nucleotide sequence ID" value="NZ_CBDRIY010000008.1"/>
</dbReference>
<dbReference type="Proteomes" id="UP000682416">
    <property type="component" value="Chromosome"/>
</dbReference>
<evidence type="ECO:0000259" key="2">
    <source>
        <dbReference type="Pfam" id="PF00583"/>
    </source>
</evidence>
<reference evidence="3" key="1">
    <citation type="submission" date="2021-05" db="EMBL/GenBank/DDBJ databases">
        <authorList>
            <person name="Kaiqin L."/>
            <person name="Jian G."/>
        </authorList>
    </citation>
    <scope>NUCLEOTIDE SEQUENCE</scope>
    <source>
        <strain evidence="3">HDS5</strain>
    </source>
</reference>
<gene>
    <name evidence="3" type="ORF">KGD82_08435</name>
</gene>
<sequence length="216" mass="23567">MSANTPEQAEPRTSESNTPEPVRVPGLRLVRLDRTTPEVALLREVLPRQRVAPEQRRFIDEAVHTLPRADDDPARHPFAIVLNDGPLTDRSSAQAACVGFGVIDRVGRLRDLVDDPEHAVQLRAFYVPLEHQGKGIGRAACSAPLLDLLVAAIAPGATQIALCVNDGNDLGERTYRSAGFLPNGRRHDAGEHGMQSVFTRPVETGSHPVPQLPEHR</sequence>
<proteinExistence type="predicted"/>
<evidence type="ECO:0000313" key="4">
    <source>
        <dbReference type="Proteomes" id="UP000682416"/>
    </source>
</evidence>
<dbReference type="EMBL" id="CP074402">
    <property type="protein sequence ID" value="QVJ02499.1"/>
    <property type="molecule type" value="Genomic_DNA"/>
</dbReference>
<dbReference type="KEGG" id="nec:KGD82_08435"/>
<keyword evidence="4" id="KW-1185">Reference proteome</keyword>
<organism evidence="3 4">
    <name type="scientific">Nocardiopsis eucommiae</name>
    <dbReference type="NCBI Taxonomy" id="2831970"/>
    <lineage>
        <taxon>Bacteria</taxon>
        <taxon>Bacillati</taxon>
        <taxon>Actinomycetota</taxon>
        <taxon>Actinomycetes</taxon>
        <taxon>Streptosporangiales</taxon>
        <taxon>Nocardiopsidaceae</taxon>
        <taxon>Nocardiopsis</taxon>
    </lineage>
</organism>
<feature type="domain" description="N-acetyltransferase" evidence="2">
    <location>
        <begin position="90"/>
        <end position="180"/>
    </location>
</feature>
<dbReference type="Gene3D" id="3.40.630.30">
    <property type="match status" value="1"/>
</dbReference>
<accession>A0A975LAJ0</accession>
<evidence type="ECO:0000256" key="1">
    <source>
        <dbReference type="SAM" id="MobiDB-lite"/>
    </source>
</evidence>